<evidence type="ECO:0000256" key="4">
    <source>
        <dbReference type="ARBA" id="ARBA00022519"/>
    </source>
</evidence>
<dbReference type="InterPro" id="IPR017871">
    <property type="entry name" value="ABC_transporter-like_CS"/>
</dbReference>
<protein>
    <submittedName>
        <fullName evidence="12">Molybdate transport system ATP-binding protein</fullName>
    </submittedName>
</protein>
<reference evidence="12 13" key="1">
    <citation type="submission" date="2016-10" db="EMBL/GenBank/DDBJ databases">
        <authorList>
            <person name="de Groot N.N."/>
        </authorList>
    </citation>
    <scope>NUCLEOTIDE SEQUENCE [LARGE SCALE GENOMIC DNA]</scope>
    <source>
        <strain evidence="12 13">DSM 22220</strain>
    </source>
</reference>
<dbReference type="Gene3D" id="3.40.50.300">
    <property type="entry name" value="P-loop containing nucleotide triphosphate hydrolases"/>
    <property type="match status" value="1"/>
</dbReference>
<evidence type="ECO:0000256" key="2">
    <source>
        <dbReference type="ARBA" id="ARBA00022475"/>
    </source>
</evidence>
<keyword evidence="8" id="KW-0472">Membrane</keyword>
<dbReference type="GO" id="GO:0015098">
    <property type="term" value="F:molybdate ion transmembrane transporter activity"/>
    <property type="evidence" value="ECO:0007669"/>
    <property type="project" value="InterPro"/>
</dbReference>
<organism evidence="12 13">
    <name type="scientific">Paracoccus isoporae</name>
    <dbReference type="NCBI Taxonomy" id="591205"/>
    <lineage>
        <taxon>Bacteria</taxon>
        <taxon>Pseudomonadati</taxon>
        <taxon>Pseudomonadota</taxon>
        <taxon>Alphaproteobacteria</taxon>
        <taxon>Rhodobacterales</taxon>
        <taxon>Paracoccaceae</taxon>
        <taxon>Paracoccus</taxon>
    </lineage>
</organism>
<accession>A0A1G6WIQ1</accession>
<dbReference type="PANTHER" id="PTHR43514:SF4">
    <property type="entry name" value="ABC TRANSPORTER I FAMILY MEMBER 10"/>
    <property type="match status" value="1"/>
</dbReference>
<dbReference type="GO" id="GO:0016020">
    <property type="term" value="C:membrane"/>
    <property type="evidence" value="ECO:0007669"/>
    <property type="project" value="InterPro"/>
</dbReference>
<keyword evidence="1" id="KW-0813">Transport</keyword>
<dbReference type="GO" id="GO:0140359">
    <property type="term" value="F:ABC-type transporter activity"/>
    <property type="evidence" value="ECO:0007669"/>
    <property type="project" value="InterPro"/>
</dbReference>
<name>A0A1G6WIQ1_9RHOB</name>
<dbReference type="EMBL" id="FNAH01000002">
    <property type="protein sequence ID" value="SDD64955.1"/>
    <property type="molecule type" value="Genomic_DNA"/>
</dbReference>
<evidence type="ECO:0000256" key="6">
    <source>
        <dbReference type="ARBA" id="ARBA00022840"/>
    </source>
</evidence>
<dbReference type="Gene3D" id="2.40.50.100">
    <property type="match status" value="1"/>
</dbReference>
<evidence type="ECO:0000256" key="7">
    <source>
        <dbReference type="ARBA" id="ARBA00022967"/>
    </source>
</evidence>
<dbReference type="InterPro" id="IPR003593">
    <property type="entry name" value="AAA+_ATPase"/>
</dbReference>
<evidence type="ECO:0000256" key="8">
    <source>
        <dbReference type="ARBA" id="ARBA00023136"/>
    </source>
</evidence>
<keyword evidence="13" id="KW-1185">Reference proteome</keyword>
<dbReference type="GO" id="GO:0005524">
    <property type="term" value="F:ATP binding"/>
    <property type="evidence" value="ECO:0007669"/>
    <property type="project" value="UniProtKB-KW"/>
</dbReference>
<dbReference type="PROSITE" id="PS00211">
    <property type="entry name" value="ABC_TRANSPORTER_1"/>
    <property type="match status" value="1"/>
</dbReference>
<keyword evidence="7" id="KW-1278">Translocase</keyword>
<dbReference type="PANTHER" id="PTHR43514">
    <property type="entry name" value="ABC TRANSPORTER I FAMILY MEMBER 10"/>
    <property type="match status" value="1"/>
</dbReference>
<dbReference type="SMART" id="SM00382">
    <property type="entry name" value="AAA"/>
    <property type="match status" value="1"/>
</dbReference>
<feature type="domain" description="Mop" evidence="11">
    <location>
        <begin position="290"/>
        <end position="356"/>
    </location>
</feature>
<dbReference type="SUPFAM" id="SSF50331">
    <property type="entry name" value="MOP-like"/>
    <property type="match status" value="1"/>
</dbReference>
<keyword evidence="4" id="KW-0997">Cell inner membrane</keyword>
<keyword evidence="6 12" id="KW-0067">ATP-binding</keyword>
<sequence>MLEVALSHRFAGFALDVDFTAPPGITALFGRSGSGKTSIINAVAGLLRPDAGRITADGRVLFDSAQGAFLPPHRRRLGYIFQEARLFPHLTVRRNLAYGAWFAPRHALREPRDRVIEMLGIGHLLDRRPAALSGGERQRVAIGRAVLSAPRLILADEPLASLDAARKAEILPYFERLRDELSVPMLYVSHSAAEVARLATTVIAIEAGRVSAQGQAADLFSDPAILPLGAREAGAILTARVARHHADGLTELDAGGHPLFLPRIAAAPGRAMRIRVAAHEVILSRHRPEGLSALNILPGRVLTVAEGQGPGAMVTLETPAGRLLARLTKRSAALLELRAGVAAHAIIKTVSVAPGDIGAGGDTSEAARADQMPR</sequence>
<gene>
    <name evidence="12" type="ORF">SAMN05421538_102129</name>
</gene>
<evidence type="ECO:0000259" key="11">
    <source>
        <dbReference type="PROSITE" id="PS51866"/>
    </source>
</evidence>
<dbReference type="InterPro" id="IPR004606">
    <property type="entry name" value="Mop_domain"/>
</dbReference>
<evidence type="ECO:0000313" key="12">
    <source>
        <dbReference type="EMBL" id="SDD64955.1"/>
    </source>
</evidence>
<dbReference type="InterPro" id="IPR008995">
    <property type="entry name" value="Mo/tungstate-bd_C_term_dom"/>
</dbReference>
<keyword evidence="2" id="KW-1003">Cell membrane</keyword>
<dbReference type="SUPFAM" id="SSF52540">
    <property type="entry name" value="P-loop containing nucleoside triphosphate hydrolases"/>
    <property type="match status" value="1"/>
</dbReference>
<keyword evidence="5" id="KW-0547">Nucleotide-binding</keyword>
<feature type="domain" description="ABC transporter" evidence="10">
    <location>
        <begin position="1"/>
        <end position="232"/>
    </location>
</feature>
<evidence type="ECO:0000259" key="10">
    <source>
        <dbReference type="PROSITE" id="PS50893"/>
    </source>
</evidence>
<dbReference type="PROSITE" id="PS50893">
    <property type="entry name" value="ABC_TRANSPORTER_2"/>
    <property type="match status" value="1"/>
</dbReference>
<dbReference type="OrthoDB" id="9802264at2"/>
<evidence type="ECO:0000313" key="13">
    <source>
        <dbReference type="Proteomes" id="UP000199344"/>
    </source>
</evidence>
<evidence type="ECO:0000256" key="9">
    <source>
        <dbReference type="PROSITE-ProRule" id="PRU01213"/>
    </source>
</evidence>
<dbReference type="STRING" id="591205.SAMN05421538_102129"/>
<evidence type="ECO:0000256" key="1">
    <source>
        <dbReference type="ARBA" id="ARBA00022448"/>
    </source>
</evidence>
<evidence type="ECO:0000256" key="3">
    <source>
        <dbReference type="ARBA" id="ARBA00022505"/>
    </source>
</evidence>
<evidence type="ECO:0000256" key="5">
    <source>
        <dbReference type="ARBA" id="ARBA00022741"/>
    </source>
</evidence>
<dbReference type="InterPro" id="IPR005116">
    <property type="entry name" value="Transp-assoc_OB_typ1"/>
</dbReference>
<dbReference type="PROSITE" id="PS51866">
    <property type="entry name" value="MOP"/>
    <property type="match status" value="1"/>
</dbReference>
<dbReference type="GO" id="GO:0016887">
    <property type="term" value="F:ATP hydrolysis activity"/>
    <property type="evidence" value="ECO:0007669"/>
    <property type="project" value="InterPro"/>
</dbReference>
<dbReference type="NCBIfam" id="TIGR02142">
    <property type="entry name" value="modC_ABC"/>
    <property type="match status" value="1"/>
</dbReference>
<dbReference type="InterPro" id="IPR003439">
    <property type="entry name" value="ABC_transporter-like_ATP-bd"/>
</dbReference>
<dbReference type="InterPro" id="IPR011868">
    <property type="entry name" value="ModC_ABC_ATP-bd"/>
</dbReference>
<keyword evidence="3 9" id="KW-0500">Molybdenum</keyword>
<dbReference type="InterPro" id="IPR027417">
    <property type="entry name" value="P-loop_NTPase"/>
</dbReference>
<dbReference type="InterPro" id="IPR050334">
    <property type="entry name" value="Molybdenum_import_ModC"/>
</dbReference>
<dbReference type="Pfam" id="PF00005">
    <property type="entry name" value="ABC_tran"/>
    <property type="match status" value="1"/>
</dbReference>
<dbReference type="RefSeq" id="WP_090521858.1">
    <property type="nucleotide sequence ID" value="NZ_FNAH01000002.1"/>
</dbReference>
<dbReference type="Pfam" id="PF03459">
    <property type="entry name" value="TOBE"/>
    <property type="match status" value="1"/>
</dbReference>
<proteinExistence type="predicted"/>
<dbReference type="AlphaFoldDB" id="A0A1G6WIQ1"/>
<dbReference type="Proteomes" id="UP000199344">
    <property type="component" value="Unassembled WGS sequence"/>
</dbReference>